<dbReference type="GO" id="GO:0005615">
    <property type="term" value="C:extracellular space"/>
    <property type="evidence" value="ECO:0007669"/>
    <property type="project" value="TreeGrafter"/>
</dbReference>
<dbReference type="GO" id="GO:0004867">
    <property type="term" value="F:serine-type endopeptidase inhibitor activity"/>
    <property type="evidence" value="ECO:0007669"/>
    <property type="project" value="UniProtKB-KW"/>
</dbReference>
<dbReference type="InterPro" id="IPR036880">
    <property type="entry name" value="Kunitz_BPTI_sf"/>
</dbReference>
<keyword evidence="5" id="KW-1015">Disulfide bond</keyword>
<dbReference type="GO" id="GO:0044562">
    <property type="term" value="P:venom-mediated inhibition of voltage-gated potassium channel activity"/>
    <property type="evidence" value="ECO:0007669"/>
    <property type="project" value="UniProtKB-ARBA"/>
</dbReference>
<dbReference type="AlphaFoldDB" id="A0A0K0LCH3"/>
<evidence type="ECO:0000313" key="8">
    <source>
        <dbReference type="EMBL" id="AIX87608.1"/>
    </source>
</evidence>
<name>A0A0K0LCH3_9SCOR</name>
<dbReference type="InterPro" id="IPR020901">
    <property type="entry name" value="Prtase_inh_Kunz-CS"/>
</dbReference>
<evidence type="ECO:0000256" key="6">
    <source>
        <dbReference type="SAM" id="SignalP"/>
    </source>
</evidence>
<protein>
    <submittedName>
        <fullName evidence="8">Kunitz-type carboxypeptidase inhibitor Kci-1</fullName>
    </submittedName>
</protein>
<keyword evidence="3" id="KW-0646">Protease inhibitor</keyword>
<keyword evidence="6" id="KW-0732">Signal</keyword>
<dbReference type="InterPro" id="IPR002223">
    <property type="entry name" value="Kunitz_BPTI"/>
</dbReference>
<reference evidence="8" key="1">
    <citation type="journal article" date="2015" name="J. Proteomics">
        <title>Unique diversity of the venom peptides from the scorpion Androctonus bicolor revealed by transcriptomic and proteomic analysis.</title>
        <authorList>
            <person name="Zhang L."/>
            <person name="Shi W."/>
            <person name="Zeng X.C."/>
            <person name="Ge F."/>
            <person name="Yang M."/>
            <person name="Nie Y."/>
            <person name="Bao A."/>
            <person name="Wu S."/>
            <person name="E G."/>
        </authorList>
    </citation>
    <scope>NUCLEOTIDE SEQUENCE</scope>
</reference>
<keyword evidence="2" id="KW-0964">Secreted</keyword>
<comment type="subcellular location">
    <subcellularLocation>
        <location evidence="1">Secreted</location>
    </subcellularLocation>
</comment>
<sequence>MMNVIIVIGIILPVLCSISNAEEVDCTLPPETGRCKANIFRYFYNQSAAECQTFIYGGCEGNSNNFETKPDCCRHCSPGNC</sequence>
<feature type="domain" description="BPTI/Kunitz inhibitor" evidence="7">
    <location>
        <begin position="26"/>
        <end position="76"/>
    </location>
</feature>
<evidence type="ECO:0000256" key="5">
    <source>
        <dbReference type="ARBA" id="ARBA00023157"/>
    </source>
</evidence>
<evidence type="ECO:0000256" key="2">
    <source>
        <dbReference type="ARBA" id="ARBA00022525"/>
    </source>
</evidence>
<evidence type="ECO:0000259" key="7">
    <source>
        <dbReference type="PROSITE" id="PS50279"/>
    </source>
</evidence>
<dbReference type="PRINTS" id="PR00759">
    <property type="entry name" value="BASICPTASE"/>
</dbReference>
<proteinExistence type="evidence at transcript level"/>
<organism evidence="8">
    <name type="scientific">Androctonus bicolor</name>
    <dbReference type="NCBI Taxonomy" id="748906"/>
    <lineage>
        <taxon>Eukaryota</taxon>
        <taxon>Metazoa</taxon>
        <taxon>Ecdysozoa</taxon>
        <taxon>Arthropoda</taxon>
        <taxon>Chelicerata</taxon>
        <taxon>Arachnida</taxon>
        <taxon>Scorpiones</taxon>
        <taxon>Buthida</taxon>
        <taxon>Buthoidea</taxon>
        <taxon>Buthidae</taxon>
        <taxon>Androctonus</taxon>
    </lineage>
</organism>
<feature type="chain" id="PRO_5005451000" evidence="6">
    <location>
        <begin position="22"/>
        <end position="81"/>
    </location>
</feature>
<keyword evidence="4" id="KW-0722">Serine protease inhibitor</keyword>
<dbReference type="Gene3D" id="4.10.410.10">
    <property type="entry name" value="Pancreatic trypsin inhibitor Kunitz domain"/>
    <property type="match status" value="1"/>
</dbReference>
<evidence type="ECO:0000256" key="3">
    <source>
        <dbReference type="ARBA" id="ARBA00022690"/>
    </source>
</evidence>
<feature type="signal peptide" evidence="6">
    <location>
        <begin position="1"/>
        <end position="21"/>
    </location>
</feature>
<dbReference type="SUPFAM" id="SSF57362">
    <property type="entry name" value="BPTI-like"/>
    <property type="match status" value="1"/>
</dbReference>
<dbReference type="Pfam" id="PF00014">
    <property type="entry name" value="Kunitz_BPTI"/>
    <property type="match status" value="1"/>
</dbReference>
<dbReference type="PROSITE" id="PS00280">
    <property type="entry name" value="BPTI_KUNITZ_1"/>
    <property type="match status" value="1"/>
</dbReference>
<dbReference type="PANTHER" id="PTHR10083:SF374">
    <property type="entry name" value="BPTI_KUNITZ INHIBITOR DOMAIN-CONTAINING PROTEIN"/>
    <property type="match status" value="1"/>
</dbReference>
<dbReference type="PROSITE" id="PS50279">
    <property type="entry name" value="BPTI_KUNITZ_2"/>
    <property type="match status" value="1"/>
</dbReference>
<accession>A0A0K0LCH3</accession>
<dbReference type="PANTHER" id="PTHR10083">
    <property type="entry name" value="KUNITZ-TYPE PROTEASE INHIBITOR-RELATED"/>
    <property type="match status" value="1"/>
</dbReference>
<dbReference type="InterPro" id="IPR050098">
    <property type="entry name" value="TFPI/VKTCI-like"/>
</dbReference>
<dbReference type="SMART" id="SM00131">
    <property type="entry name" value="KU"/>
    <property type="match status" value="1"/>
</dbReference>
<dbReference type="FunFam" id="4.10.410.10:FF:000020">
    <property type="entry name" value="Collagen, type VI, alpha 3"/>
    <property type="match status" value="1"/>
</dbReference>
<evidence type="ECO:0000256" key="4">
    <source>
        <dbReference type="ARBA" id="ARBA00022900"/>
    </source>
</evidence>
<evidence type="ECO:0000256" key="1">
    <source>
        <dbReference type="ARBA" id="ARBA00004613"/>
    </source>
</evidence>
<dbReference type="EMBL" id="KJ787305">
    <property type="protein sequence ID" value="AIX87608.1"/>
    <property type="molecule type" value="mRNA"/>
</dbReference>